<dbReference type="EMBL" id="VOOS01000006">
    <property type="protein sequence ID" value="TXB63899.1"/>
    <property type="molecule type" value="Genomic_DNA"/>
</dbReference>
<proteinExistence type="predicted"/>
<feature type="domain" description="Outer membrane protein beta-barrel" evidence="1">
    <location>
        <begin position="29"/>
        <end position="183"/>
    </location>
</feature>
<organism evidence="2 3">
    <name type="scientific">Vicingus serpentipes</name>
    <dbReference type="NCBI Taxonomy" id="1926625"/>
    <lineage>
        <taxon>Bacteria</taxon>
        <taxon>Pseudomonadati</taxon>
        <taxon>Bacteroidota</taxon>
        <taxon>Flavobacteriia</taxon>
        <taxon>Flavobacteriales</taxon>
        <taxon>Vicingaceae</taxon>
        <taxon>Vicingus</taxon>
    </lineage>
</organism>
<reference evidence="2 3" key="1">
    <citation type="submission" date="2019-08" db="EMBL/GenBank/DDBJ databases">
        <title>Genome of Vicingus serpentipes NCIMB 15042.</title>
        <authorList>
            <person name="Bowman J.P."/>
        </authorList>
    </citation>
    <scope>NUCLEOTIDE SEQUENCE [LARGE SCALE GENOMIC DNA]</scope>
    <source>
        <strain evidence="2 3">NCIMB 15042</strain>
    </source>
</reference>
<name>A0A5C6RPJ6_9FLAO</name>
<dbReference type="Proteomes" id="UP000321721">
    <property type="component" value="Unassembled WGS sequence"/>
</dbReference>
<dbReference type="InterPro" id="IPR025665">
    <property type="entry name" value="Beta-barrel_OMP_2"/>
</dbReference>
<dbReference type="OrthoDB" id="1467485at2"/>
<comment type="caution">
    <text evidence="2">The sequence shown here is derived from an EMBL/GenBank/DDBJ whole genome shotgun (WGS) entry which is preliminary data.</text>
</comment>
<evidence type="ECO:0000313" key="3">
    <source>
        <dbReference type="Proteomes" id="UP000321721"/>
    </source>
</evidence>
<dbReference type="RefSeq" id="WP_147101805.1">
    <property type="nucleotide sequence ID" value="NZ_VOOS01000006.1"/>
</dbReference>
<keyword evidence="3" id="KW-1185">Reference proteome</keyword>
<sequence length="201" mass="22758">MKKVVLLTLTSVFISSFYGQTETNLTNTEKLKFGFSAGGNYSHLIAKGSSKDLNKDISNKAGLRLGLLMDYNISDKLFISPKAELSFNNSQLHFYSIDSKNLSFSLMPVSLEFMTHIALRIGKPYIYFGPNIRIPISFQESSETTIKTVTNFGVDLGLGIEKITKFFTFAPELRYSFGLSKIHQYMDHLYFNNISLILNFK</sequence>
<protein>
    <submittedName>
        <fullName evidence="2">PorT family protein</fullName>
    </submittedName>
</protein>
<gene>
    <name evidence="2" type="ORF">FRY74_11630</name>
</gene>
<evidence type="ECO:0000313" key="2">
    <source>
        <dbReference type="EMBL" id="TXB63899.1"/>
    </source>
</evidence>
<dbReference type="Pfam" id="PF13568">
    <property type="entry name" value="OMP_b-brl_2"/>
    <property type="match status" value="1"/>
</dbReference>
<accession>A0A5C6RPJ6</accession>
<evidence type="ECO:0000259" key="1">
    <source>
        <dbReference type="Pfam" id="PF13568"/>
    </source>
</evidence>
<dbReference type="AlphaFoldDB" id="A0A5C6RPJ6"/>